<keyword evidence="4" id="KW-1185">Reference proteome</keyword>
<dbReference type="GeneID" id="27904870"/>
<feature type="region of interest" description="Disordered" evidence="1">
    <location>
        <begin position="549"/>
        <end position="576"/>
    </location>
</feature>
<dbReference type="Gene3D" id="1.20.1280.50">
    <property type="match status" value="1"/>
</dbReference>
<dbReference type="HOGENOM" id="CLU_335284_0_0_1"/>
<name>M3AXC2_SPHMS</name>
<evidence type="ECO:0000259" key="2">
    <source>
        <dbReference type="PROSITE" id="PS50181"/>
    </source>
</evidence>
<dbReference type="eggNOG" id="ENOG502STHF">
    <property type="taxonomic scope" value="Eukaryota"/>
</dbReference>
<dbReference type="SUPFAM" id="SSF81383">
    <property type="entry name" value="F-box domain"/>
    <property type="match status" value="1"/>
</dbReference>
<accession>M3AXC2</accession>
<dbReference type="InterPro" id="IPR001810">
    <property type="entry name" value="F-box_dom"/>
</dbReference>
<proteinExistence type="predicted"/>
<dbReference type="CDD" id="cd09917">
    <property type="entry name" value="F-box_SF"/>
    <property type="match status" value="1"/>
</dbReference>
<dbReference type="AlphaFoldDB" id="M3AXC2"/>
<dbReference type="RefSeq" id="XP_016759501.1">
    <property type="nucleotide sequence ID" value="XM_016907733.1"/>
</dbReference>
<protein>
    <recommendedName>
        <fullName evidence="2">F-box domain-containing protein</fullName>
    </recommendedName>
</protein>
<evidence type="ECO:0000256" key="1">
    <source>
        <dbReference type="SAM" id="MobiDB-lite"/>
    </source>
</evidence>
<dbReference type="EMBL" id="KB456266">
    <property type="protein sequence ID" value="EMF11380.1"/>
    <property type="molecule type" value="Genomic_DNA"/>
</dbReference>
<dbReference type="STRING" id="692275.M3AXC2"/>
<dbReference type="PROSITE" id="PS50181">
    <property type="entry name" value="FBOX"/>
    <property type="match status" value="1"/>
</dbReference>
<sequence length="851" mass="94753">MHRPRADGREQLISVRPRPLFIFSLMSCSRLKLMLMASHAMPCHTMPCHCSPPRRGIKKDGPLPSQYKHNWRCFHCSHDSKALAVNPHGPTASYLLPPTSYLLGGISRVEDGHQYFYLQRTTTVYTPQQQTQTAQTARASERPISLHVQAIARSINRSHGLDQHGAGSISHVMSITLCDNNTPLKRALLYCMQQERRLHSHGLNKKEHFHPTALARGKEPPGEIALAIPTTTTTPPPPPPRVERHCGQQTFLDRRLATAIMTATNIRHLVQAAGNDERRTMSVAVAASQFHVAGTMKHDRQQLTAHSFYAGYKNDPARQLPTELMIHIFGYLPLFDAWRLQLVCKSWHLCLSADATQRALLARWETHSPADSARSCEQQQQQSVTDMVRHMRAWCLNLPFSTAKIQTGRAVMQRGLQSQAQRTLALSGGRLAFLDSDVHLGDVVVVRNLLSEMPDYRLRPAARERIMALALTKKLVACLTFAGKMYVQALPDTSGPLKAITLPSSSVTAFHADDNVIGLTVGNAGGPTGSLLLYSHATGRMAQQTIRYPSPTETAPVEGSHSPPANASPGVPRIAPSSMLVNETTGTTDLFYSSEVALAHGTDDQSEFLWFAHQRYHNKPGQLGRTDLAAVEQEDVLRLPMQPDLIRLEGGALAAPHPTGLRSQWAFSTSFAKTMNHVRPLTCMIPMFDAKKGKLYRQHYPFPDHYSPQDIRRLSIWKGAVHTHPRLSDITPIYKIRDDASPTEGLPPSRRWVDAVALLGEAHGEMQEVALNDSFLVLKSISSPPETSSSHITIWCFESNFDWRMDGKTEVWDWDLNEMANKAKDLQDPHGTARRHVSCELPAEVVIRSLP</sequence>
<dbReference type="Pfam" id="PF12937">
    <property type="entry name" value="F-box-like"/>
    <property type="match status" value="1"/>
</dbReference>
<dbReference type="InterPro" id="IPR036047">
    <property type="entry name" value="F-box-like_dom_sf"/>
</dbReference>
<dbReference type="OrthoDB" id="3945293at2759"/>
<gene>
    <name evidence="3" type="ORF">SEPMUDRAFT_157424</name>
</gene>
<organism evidence="3 4">
    <name type="scientific">Sphaerulina musiva (strain SO2202)</name>
    <name type="common">Poplar stem canker fungus</name>
    <name type="synonym">Septoria musiva</name>
    <dbReference type="NCBI Taxonomy" id="692275"/>
    <lineage>
        <taxon>Eukaryota</taxon>
        <taxon>Fungi</taxon>
        <taxon>Dikarya</taxon>
        <taxon>Ascomycota</taxon>
        <taxon>Pezizomycotina</taxon>
        <taxon>Dothideomycetes</taxon>
        <taxon>Dothideomycetidae</taxon>
        <taxon>Mycosphaerellales</taxon>
        <taxon>Mycosphaerellaceae</taxon>
        <taxon>Sphaerulina</taxon>
    </lineage>
</organism>
<evidence type="ECO:0000313" key="4">
    <source>
        <dbReference type="Proteomes" id="UP000016931"/>
    </source>
</evidence>
<feature type="domain" description="F-box" evidence="2">
    <location>
        <begin position="314"/>
        <end position="360"/>
    </location>
</feature>
<dbReference type="Proteomes" id="UP000016931">
    <property type="component" value="Unassembled WGS sequence"/>
</dbReference>
<evidence type="ECO:0000313" key="3">
    <source>
        <dbReference type="EMBL" id="EMF11380.1"/>
    </source>
</evidence>
<reference evidence="3 4" key="1">
    <citation type="journal article" date="2012" name="PLoS Pathog.">
        <title>Diverse lifestyles and strategies of plant pathogenesis encoded in the genomes of eighteen Dothideomycetes fungi.</title>
        <authorList>
            <person name="Ohm R.A."/>
            <person name="Feau N."/>
            <person name="Henrissat B."/>
            <person name="Schoch C.L."/>
            <person name="Horwitz B.A."/>
            <person name="Barry K.W."/>
            <person name="Condon B.J."/>
            <person name="Copeland A.C."/>
            <person name="Dhillon B."/>
            <person name="Glaser F."/>
            <person name="Hesse C.N."/>
            <person name="Kosti I."/>
            <person name="LaButti K."/>
            <person name="Lindquist E.A."/>
            <person name="Lucas S."/>
            <person name="Salamov A.A."/>
            <person name="Bradshaw R.E."/>
            <person name="Ciuffetti L."/>
            <person name="Hamelin R.C."/>
            <person name="Kema G.H.J."/>
            <person name="Lawrence C."/>
            <person name="Scott J.A."/>
            <person name="Spatafora J.W."/>
            <person name="Turgeon B.G."/>
            <person name="de Wit P.J.G.M."/>
            <person name="Zhong S."/>
            <person name="Goodwin S.B."/>
            <person name="Grigoriev I.V."/>
        </authorList>
    </citation>
    <scope>NUCLEOTIDE SEQUENCE [LARGE SCALE GENOMIC DNA]</scope>
    <source>
        <strain evidence="3 4">SO2202</strain>
    </source>
</reference>